<reference evidence="2" key="2">
    <citation type="submission" date="2015-01" db="EMBL/GenBank/DDBJ databases">
        <title>Evolutionary Origins and Diversification of the Mycorrhizal Mutualists.</title>
        <authorList>
            <consortium name="DOE Joint Genome Institute"/>
            <consortium name="Mycorrhizal Genomics Consortium"/>
            <person name="Kohler A."/>
            <person name="Kuo A."/>
            <person name="Nagy L.G."/>
            <person name="Floudas D."/>
            <person name="Copeland A."/>
            <person name="Barry K.W."/>
            <person name="Cichocki N."/>
            <person name="Veneault-Fourrey C."/>
            <person name="LaButti K."/>
            <person name="Lindquist E.A."/>
            <person name="Lipzen A."/>
            <person name="Lundell T."/>
            <person name="Morin E."/>
            <person name="Murat C."/>
            <person name="Riley R."/>
            <person name="Ohm R."/>
            <person name="Sun H."/>
            <person name="Tunlid A."/>
            <person name="Henrissat B."/>
            <person name="Grigoriev I.V."/>
            <person name="Hibbett D.S."/>
            <person name="Martin F."/>
        </authorList>
    </citation>
    <scope>NUCLEOTIDE SEQUENCE [LARGE SCALE GENOMIC DNA]</scope>
    <source>
        <strain evidence="2">F 1598</strain>
    </source>
</reference>
<sequence length="309" mass="34414">MQNPGLICTCGRSFTLDSAMSNHQQSCTKLKKRLSSALDKAKEVWKERKKPRLHANPLPSPGLIYPILQAPPVGHGKVSTHPNLSDEDVTHTNETILTQPAAEVTDVTADDSHMSMMDHQRLAGKRKIQLPQCFRDEIPQPPTPLPLANIIQPIGSPEVNLALMDTEKALAASASSSSAPSQIISHLHHAFRTQPNIFGLFCSYDGKAPIYDPEEQVSFHDLSNVPECTEPTEGQTLYPFPNCTSFRLAEWHWNGVQKSQASFHELITITGDPEFRSEDIHDVNWDHIHSKLGTDKSDSEWLDEDASWT</sequence>
<dbReference type="InParanoid" id="A0A0C3FQ83"/>
<proteinExistence type="predicted"/>
<gene>
    <name evidence="1" type="ORF">PILCRDRAFT_86513</name>
</gene>
<organism evidence="1 2">
    <name type="scientific">Piloderma croceum (strain F 1598)</name>
    <dbReference type="NCBI Taxonomy" id="765440"/>
    <lineage>
        <taxon>Eukaryota</taxon>
        <taxon>Fungi</taxon>
        <taxon>Dikarya</taxon>
        <taxon>Basidiomycota</taxon>
        <taxon>Agaricomycotina</taxon>
        <taxon>Agaricomycetes</taxon>
        <taxon>Agaricomycetidae</taxon>
        <taxon>Atheliales</taxon>
        <taxon>Atheliaceae</taxon>
        <taxon>Piloderma</taxon>
    </lineage>
</organism>
<dbReference type="Proteomes" id="UP000054166">
    <property type="component" value="Unassembled WGS sequence"/>
</dbReference>
<dbReference type="OrthoDB" id="2691920at2759"/>
<evidence type="ECO:0000313" key="1">
    <source>
        <dbReference type="EMBL" id="KIM86285.1"/>
    </source>
</evidence>
<keyword evidence="2" id="KW-1185">Reference proteome</keyword>
<reference evidence="1 2" key="1">
    <citation type="submission" date="2014-04" db="EMBL/GenBank/DDBJ databases">
        <authorList>
            <consortium name="DOE Joint Genome Institute"/>
            <person name="Kuo A."/>
            <person name="Tarkka M."/>
            <person name="Buscot F."/>
            <person name="Kohler A."/>
            <person name="Nagy L.G."/>
            <person name="Floudas D."/>
            <person name="Copeland A."/>
            <person name="Barry K.W."/>
            <person name="Cichocki N."/>
            <person name="Veneault-Fourrey C."/>
            <person name="LaButti K."/>
            <person name="Lindquist E.A."/>
            <person name="Lipzen A."/>
            <person name="Lundell T."/>
            <person name="Morin E."/>
            <person name="Murat C."/>
            <person name="Sun H."/>
            <person name="Tunlid A."/>
            <person name="Henrissat B."/>
            <person name="Grigoriev I.V."/>
            <person name="Hibbett D.S."/>
            <person name="Martin F."/>
            <person name="Nordberg H.P."/>
            <person name="Cantor M.N."/>
            <person name="Hua S.X."/>
        </authorList>
    </citation>
    <scope>NUCLEOTIDE SEQUENCE [LARGE SCALE GENOMIC DNA]</scope>
    <source>
        <strain evidence="1 2">F 1598</strain>
    </source>
</reference>
<dbReference type="HOGENOM" id="CLU_068731_0_0_1"/>
<dbReference type="AlphaFoldDB" id="A0A0C3FQ83"/>
<name>A0A0C3FQ83_PILCF</name>
<evidence type="ECO:0000313" key="2">
    <source>
        <dbReference type="Proteomes" id="UP000054166"/>
    </source>
</evidence>
<accession>A0A0C3FQ83</accession>
<dbReference type="EMBL" id="KN832982">
    <property type="protein sequence ID" value="KIM86285.1"/>
    <property type="molecule type" value="Genomic_DNA"/>
</dbReference>
<dbReference type="STRING" id="765440.A0A0C3FQ83"/>
<protein>
    <submittedName>
        <fullName evidence="1">Uncharacterized protein</fullName>
    </submittedName>
</protein>